<evidence type="ECO:0000256" key="1">
    <source>
        <dbReference type="ARBA" id="ARBA00005695"/>
    </source>
</evidence>
<evidence type="ECO:0000256" key="2">
    <source>
        <dbReference type="ARBA" id="ARBA00022448"/>
    </source>
</evidence>
<dbReference type="Pfam" id="PF00496">
    <property type="entry name" value="SBP_bac_5"/>
    <property type="match status" value="1"/>
</dbReference>
<dbReference type="GO" id="GO:0015833">
    <property type="term" value="P:peptide transport"/>
    <property type="evidence" value="ECO:0007669"/>
    <property type="project" value="TreeGrafter"/>
</dbReference>
<keyword evidence="2" id="KW-0813">Transport</keyword>
<name>A0A5S5CBC9_9BACL</name>
<reference evidence="7 8" key="1">
    <citation type="submission" date="2019-07" db="EMBL/GenBank/DDBJ databases">
        <title>Genomic Encyclopedia of Type Strains, Phase III (KMG-III): the genomes of soil and plant-associated and newly described type strains.</title>
        <authorList>
            <person name="Whitman W."/>
        </authorList>
    </citation>
    <scope>NUCLEOTIDE SEQUENCE [LARGE SCALE GENOMIC DNA]</scope>
    <source>
        <strain evidence="7 8">BL24</strain>
    </source>
</reference>
<gene>
    <name evidence="7" type="ORF">BCM02_103131</name>
</gene>
<evidence type="ECO:0000256" key="4">
    <source>
        <dbReference type="SAM" id="MobiDB-lite"/>
    </source>
</evidence>
<feature type="compositionally biased region" description="Low complexity" evidence="4">
    <location>
        <begin position="31"/>
        <end position="51"/>
    </location>
</feature>
<dbReference type="InterPro" id="IPR000914">
    <property type="entry name" value="SBP_5_dom"/>
</dbReference>
<dbReference type="InterPro" id="IPR039424">
    <property type="entry name" value="SBP_5"/>
</dbReference>
<proteinExistence type="inferred from homology"/>
<dbReference type="PANTHER" id="PTHR30290:SF9">
    <property type="entry name" value="OLIGOPEPTIDE-BINDING PROTEIN APPA"/>
    <property type="match status" value="1"/>
</dbReference>
<dbReference type="EMBL" id="VNHS01000003">
    <property type="protein sequence ID" value="TYP76469.1"/>
    <property type="molecule type" value="Genomic_DNA"/>
</dbReference>
<dbReference type="Proteomes" id="UP000323257">
    <property type="component" value="Unassembled WGS sequence"/>
</dbReference>
<dbReference type="AlphaFoldDB" id="A0A5S5CBC9"/>
<accession>A0A5S5CBC9</accession>
<dbReference type="SUPFAM" id="SSF53850">
    <property type="entry name" value="Periplasmic binding protein-like II"/>
    <property type="match status" value="2"/>
</dbReference>
<organism evidence="7 8">
    <name type="scientific">Paenibacillus methanolicus</name>
    <dbReference type="NCBI Taxonomy" id="582686"/>
    <lineage>
        <taxon>Bacteria</taxon>
        <taxon>Bacillati</taxon>
        <taxon>Bacillota</taxon>
        <taxon>Bacilli</taxon>
        <taxon>Bacillales</taxon>
        <taxon>Paenibacillaceae</taxon>
        <taxon>Paenibacillus</taxon>
    </lineage>
</organism>
<dbReference type="PANTHER" id="PTHR30290">
    <property type="entry name" value="PERIPLASMIC BINDING COMPONENT OF ABC TRANSPORTER"/>
    <property type="match status" value="1"/>
</dbReference>
<evidence type="ECO:0000313" key="7">
    <source>
        <dbReference type="EMBL" id="TYP76469.1"/>
    </source>
</evidence>
<keyword evidence="3 5" id="KW-0732">Signal</keyword>
<feature type="chain" id="PRO_5038711229" evidence="5">
    <location>
        <begin position="21"/>
        <end position="616"/>
    </location>
</feature>
<evidence type="ECO:0000259" key="6">
    <source>
        <dbReference type="Pfam" id="PF00496"/>
    </source>
</evidence>
<comment type="similarity">
    <text evidence="1">Belongs to the bacterial solute-binding protein 5 family.</text>
</comment>
<comment type="caution">
    <text evidence="7">The sequence shown here is derived from an EMBL/GenBank/DDBJ whole genome shotgun (WGS) entry which is preliminary data.</text>
</comment>
<dbReference type="Gene3D" id="3.10.105.10">
    <property type="entry name" value="Dipeptide-binding Protein, Domain 3"/>
    <property type="match status" value="2"/>
</dbReference>
<sequence length="616" mass="67574">MMKRGKLAALLLISLTVVLGGCKVTTKNEAAEAPANTSTTTNAQQTESTNESAPVDIELLGMSANEADLNIVRDQLAKNGFNVKLNIQADYGSFKSQQDAGNYDIALSSWTTVTGNPDYAVRSLFKTGGDYSILADPEIDKLIDTASTQTPEQYVDTYKQFEQQLVFDKAYIAPLYNSLKAQALNQDVLKKESVRLSKSRSLVWEDIDFKDEAKRGTDSLVLQSTMPTLTSLDPIKGNDGSINMINTNMYVRLLNLTDDDKLTADGSLSYNFAIDAGNSDYYFVLRDDIHFAQIKDKKAVDTGERVGAEDVIFSLNRAKDKNSVPDHRTFTLHEHIKTVEAVTDPAALESAKLASGESVKAALEKGLETPIAGLTADKAKADHQAGTYQVIKLTTTEPFPQVLNYLAHQSAGIVSKKQVERINTYDVATFDVNKDIPYGDQNTVTEGAQYNNTLYASGPYILSHKNDYEAILYKNPAYLKGTSHEPKIENVKIRFIKDADSALSALRSGEIHVFYGVSETKFDVVKGDAKLSLQTLPSNAVSYLLFNMKNRPVAESADLRKAVLYSINQDEILAYYNGNKFKAVSTVSPLVKTGLELASDPAKAKQFLDAFKAANS</sequence>
<dbReference type="PROSITE" id="PS51257">
    <property type="entry name" value="PROKAR_LIPOPROTEIN"/>
    <property type="match status" value="1"/>
</dbReference>
<evidence type="ECO:0000256" key="3">
    <source>
        <dbReference type="ARBA" id="ARBA00022729"/>
    </source>
</evidence>
<feature type="region of interest" description="Disordered" evidence="4">
    <location>
        <begin position="30"/>
        <end position="52"/>
    </location>
</feature>
<dbReference type="GO" id="GO:1904680">
    <property type="term" value="F:peptide transmembrane transporter activity"/>
    <property type="evidence" value="ECO:0007669"/>
    <property type="project" value="TreeGrafter"/>
</dbReference>
<feature type="signal peptide" evidence="5">
    <location>
        <begin position="1"/>
        <end position="20"/>
    </location>
</feature>
<evidence type="ECO:0000256" key="5">
    <source>
        <dbReference type="SAM" id="SignalP"/>
    </source>
</evidence>
<feature type="domain" description="Solute-binding protein family 5" evidence="6">
    <location>
        <begin position="276"/>
        <end position="611"/>
    </location>
</feature>
<keyword evidence="8" id="KW-1185">Reference proteome</keyword>
<dbReference type="Gene3D" id="3.40.190.10">
    <property type="entry name" value="Periplasmic binding protein-like II"/>
    <property type="match status" value="1"/>
</dbReference>
<evidence type="ECO:0000313" key="8">
    <source>
        <dbReference type="Proteomes" id="UP000323257"/>
    </source>
</evidence>
<protein>
    <submittedName>
        <fullName evidence="7">Peptide/nickel transport system substrate-binding protein</fullName>
    </submittedName>
</protein>